<dbReference type="Pfam" id="PF13439">
    <property type="entry name" value="Glyco_transf_4"/>
    <property type="match status" value="1"/>
</dbReference>
<dbReference type="EMBL" id="VIGX01000024">
    <property type="protein sequence ID" value="TWS25700.1"/>
    <property type="molecule type" value="Genomic_DNA"/>
</dbReference>
<evidence type="ECO:0000256" key="2">
    <source>
        <dbReference type="ARBA" id="ARBA00022676"/>
    </source>
</evidence>
<evidence type="ECO:0000256" key="1">
    <source>
        <dbReference type="ARBA" id="ARBA00009481"/>
    </source>
</evidence>
<feature type="domain" description="Glycosyl transferase family 1" evidence="4">
    <location>
        <begin position="162"/>
        <end position="314"/>
    </location>
</feature>
<dbReference type="Proteomes" id="UP000319375">
    <property type="component" value="Unassembled WGS sequence"/>
</dbReference>
<sequence length="338" mass="35240">MATVIGHMADHPDPSIEVRLLTTYVDGSRADKLRAGIAGMVRGTLAVLHGDADVLHVHLSHGGSVVRKAPMLWAARLRGVPAVVHGHSYDFGGWMARLPAPARVLVRAALPADRWLVLGTGLAAEYADALRLDAARVEVLHNPVPAAALAPPAPRGTDGARIEAVALGRLGTRKGSYDLVAAIAALPSAARDRVHLTLAGDGEVDEVRAAAAPLGAAITVRDWVDPSERDALLAAADVFVLPSHDEGLPMALLEAMAAGLVPLTTPVGGIPEAITDDVDGVLVPPGDVPALAAALTRLVEDPALRRRLSEGARARAAGFDIADWHARLSALWTSLARR</sequence>
<dbReference type="Gene3D" id="3.40.50.2000">
    <property type="entry name" value="Glycogen Phosphorylase B"/>
    <property type="match status" value="2"/>
</dbReference>
<name>A0A5C5RT49_9ACTN</name>
<organism evidence="6 7">
    <name type="scientific">Tsukamurella conjunctivitidis</name>
    <dbReference type="NCBI Taxonomy" id="2592068"/>
    <lineage>
        <taxon>Bacteria</taxon>
        <taxon>Bacillati</taxon>
        <taxon>Actinomycetota</taxon>
        <taxon>Actinomycetes</taxon>
        <taxon>Mycobacteriales</taxon>
        <taxon>Tsukamurellaceae</taxon>
        <taxon>Tsukamurella</taxon>
    </lineage>
</organism>
<proteinExistence type="inferred from homology"/>
<dbReference type="PANTHER" id="PTHR12526">
    <property type="entry name" value="GLYCOSYLTRANSFERASE"/>
    <property type="match status" value="1"/>
</dbReference>
<reference evidence="6 7" key="1">
    <citation type="submission" date="2019-06" db="EMBL/GenBank/DDBJ databases">
        <title>Tsukamurella conjunctivitidis sp. nov., Tsukamurella assacharolytica sp. nov. and Tsukamurella sputae sp. nov. isolated from patients with conjunctivitis, bacteraemia (lymphoma) and respiratory infection (sputum) in Hong Kong.</title>
        <authorList>
            <person name="Teng J.L.L."/>
            <person name="Lee H.H."/>
            <person name="Fong J.Y.H."/>
            <person name="Fok K.M.N."/>
            <person name="Lau S.K.P."/>
            <person name="Woo P.C.Y."/>
        </authorList>
    </citation>
    <scope>NUCLEOTIDE SEQUENCE [LARGE SCALE GENOMIC DNA]</scope>
    <source>
        <strain evidence="6 7">HKU72</strain>
    </source>
</reference>
<dbReference type="Pfam" id="PF00534">
    <property type="entry name" value="Glycos_transf_1"/>
    <property type="match status" value="1"/>
</dbReference>
<evidence type="ECO:0000313" key="6">
    <source>
        <dbReference type="EMBL" id="TWS25700.1"/>
    </source>
</evidence>
<keyword evidence="2" id="KW-0328">Glycosyltransferase</keyword>
<dbReference type="GO" id="GO:0016757">
    <property type="term" value="F:glycosyltransferase activity"/>
    <property type="evidence" value="ECO:0007669"/>
    <property type="project" value="UniProtKB-KW"/>
</dbReference>
<protein>
    <submittedName>
        <fullName evidence="6">Glycosyltransferase family 4 protein</fullName>
    </submittedName>
</protein>
<accession>A0A5C5RT49</accession>
<keyword evidence="7" id="KW-1185">Reference proteome</keyword>
<dbReference type="AlphaFoldDB" id="A0A5C5RT49"/>
<evidence type="ECO:0000259" key="5">
    <source>
        <dbReference type="Pfam" id="PF13439"/>
    </source>
</evidence>
<evidence type="ECO:0000313" key="7">
    <source>
        <dbReference type="Proteomes" id="UP000319375"/>
    </source>
</evidence>
<evidence type="ECO:0000256" key="3">
    <source>
        <dbReference type="ARBA" id="ARBA00022679"/>
    </source>
</evidence>
<dbReference type="PANTHER" id="PTHR12526:SF640">
    <property type="entry name" value="COLANIC ACID BIOSYNTHESIS GLYCOSYLTRANSFERASE WCAL-RELATED"/>
    <property type="match status" value="1"/>
</dbReference>
<comment type="similarity">
    <text evidence="1">Belongs to the glycosyltransferase group 1 family. Glycosyltransferase 4 subfamily.</text>
</comment>
<evidence type="ECO:0000259" key="4">
    <source>
        <dbReference type="Pfam" id="PF00534"/>
    </source>
</evidence>
<dbReference type="OrthoDB" id="477186at2"/>
<dbReference type="InterPro" id="IPR001296">
    <property type="entry name" value="Glyco_trans_1"/>
</dbReference>
<dbReference type="InterPro" id="IPR028098">
    <property type="entry name" value="Glyco_trans_4-like_N"/>
</dbReference>
<feature type="domain" description="Glycosyltransferase subfamily 4-like N-terminal" evidence="5">
    <location>
        <begin position="45"/>
        <end position="145"/>
    </location>
</feature>
<dbReference type="SUPFAM" id="SSF53756">
    <property type="entry name" value="UDP-Glycosyltransferase/glycogen phosphorylase"/>
    <property type="match status" value="1"/>
</dbReference>
<keyword evidence="3 6" id="KW-0808">Transferase</keyword>
<dbReference type="CDD" id="cd03801">
    <property type="entry name" value="GT4_PimA-like"/>
    <property type="match status" value="1"/>
</dbReference>
<gene>
    <name evidence="6" type="ORF">FK530_22365</name>
</gene>
<comment type="caution">
    <text evidence="6">The sequence shown here is derived from an EMBL/GenBank/DDBJ whole genome shotgun (WGS) entry which is preliminary data.</text>
</comment>